<evidence type="ECO:0000256" key="5">
    <source>
        <dbReference type="PROSITE-ProRule" id="PRU00277"/>
    </source>
</evidence>
<dbReference type="InterPro" id="IPR041232">
    <property type="entry name" value="NPL"/>
</dbReference>
<dbReference type="VEuPathDB" id="MicrosporidiaDB:NEDG_01287"/>
<dbReference type="AlphaFoldDB" id="A0A177EB94"/>
<dbReference type="Proteomes" id="UP000185944">
    <property type="component" value="Unassembled WGS sequence"/>
</dbReference>
<dbReference type="RefSeq" id="XP_067543893.1">
    <property type="nucleotide sequence ID" value="XM_067688705.1"/>
</dbReference>
<dbReference type="PROSITE" id="PS50059">
    <property type="entry name" value="FKBP_PPIASE"/>
    <property type="match status" value="1"/>
</dbReference>
<dbReference type="EMBL" id="LTDL01000041">
    <property type="protein sequence ID" value="OAG29214.1"/>
    <property type="molecule type" value="Genomic_DNA"/>
</dbReference>
<dbReference type="PANTHER" id="PTHR43811">
    <property type="entry name" value="FKBP-TYPE PEPTIDYL-PROLYL CIS-TRANS ISOMERASE FKPA"/>
    <property type="match status" value="1"/>
</dbReference>
<evidence type="ECO:0000313" key="7">
    <source>
        <dbReference type="EMBL" id="OAG29214.1"/>
    </source>
</evidence>
<dbReference type="InterPro" id="IPR046357">
    <property type="entry name" value="PPIase_dom_sf"/>
</dbReference>
<proteinExistence type="predicted"/>
<dbReference type="GO" id="GO:0003755">
    <property type="term" value="F:peptidyl-prolyl cis-trans isomerase activity"/>
    <property type="evidence" value="ECO:0007669"/>
    <property type="project" value="UniProtKB-KW"/>
</dbReference>
<dbReference type="Pfam" id="PF00254">
    <property type="entry name" value="FKBP_C"/>
    <property type="match status" value="1"/>
</dbReference>
<gene>
    <name evidence="7" type="ORF">NEDG_01287</name>
</gene>
<accession>A0A177EB94</accession>
<keyword evidence="4 5" id="KW-0413">Isomerase</keyword>
<evidence type="ECO:0000256" key="4">
    <source>
        <dbReference type="ARBA" id="ARBA00023235"/>
    </source>
</evidence>
<comment type="caution">
    <text evidence="7">The sequence shown here is derived from an EMBL/GenBank/DDBJ whole genome shotgun (WGS) entry which is preliminary data.</text>
</comment>
<dbReference type="PANTHER" id="PTHR43811:SF19">
    <property type="entry name" value="39 KDA FK506-BINDING NUCLEAR PROTEIN"/>
    <property type="match status" value="1"/>
</dbReference>
<dbReference type="GeneID" id="93647637"/>
<dbReference type="InterPro" id="IPR001179">
    <property type="entry name" value="PPIase_FKBP_dom"/>
</dbReference>
<organism evidence="7 8">
    <name type="scientific">Nematocida displodere</name>
    <dbReference type="NCBI Taxonomy" id="1805483"/>
    <lineage>
        <taxon>Eukaryota</taxon>
        <taxon>Fungi</taxon>
        <taxon>Fungi incertae sedis</taxon>
        <taxon>Microsporidia</taxon>
        <taxon>Nematocida</taxon>
    </lineage>
</organism>
<evidence type="ECO:0000259" key="6">
    <source>
        <dbReference type="PROSITE" id="PS50059"/>
    </source>
</evidence>
<dbReference type="SUPFAM" id="SSF54534">
    <property type="entry name" value="FKBP-like"/>
    <property type="match status" value="1"/>
</dbReference>
<dbReference type="Gene3D" id="3.10.50.40">
    <property type="match status" value="1"/>
</dbReference>
<protein>
    <recommendedName>
        <fullName evidence="2 5">peptidylprolyl isomerase</fullName>
        <ecNumber evidence="2 5">5.2.1.8</ecNumber>
    </recommendedName>
</protein>
<dbReference type="Pfam" id="PF17800">
    <property type="entry name" value="NPL"/>
    <property type="match status" value="2"/>
</dbReference>
<dbReference type="EC" id="5.2.1.8" evidence="2 5"/>
<keyword evidence="3 5" id="KW-0697">Rotamase</keyword>
<evidence type="ECO:0000313" key="8">
    <source>
        <dbReference type="Proteomes" id="UP000185944"/>
    </source>
</evidence>
<dbReference type="OrthoDB" id="1902587at2759"/>
<feature type="domain" description="PPIase FKBP-type" evidence="6">
    <location>
        <begin position="295"/>
        <end position="379"/>
    </location>
</feature>
<evidence type="ECO:0000256" key="3">
    <source>
        <dbReference type="ARBA" id="ARBA00023110"/>
    </source>
</evidence>
<name>A0A177EB94_9MICR</name>
<comment type="catalytic activity">
    <reaction evidence="1 5">
        <text>[protein]-peptidylproline (omega=180) = [protein]-peptidylproline (omega=0)</text>
        <dbReference type="Rhea" id="RHEA:16237"/>
        <dbReference type="Rhea" id="RHEA-COMP:10747"/>
        <dbReference type="Rhea" id="RHEA-COMP:10748"/>
        <dbReference type="ChEBI" id="CHEBI:83833"/>
        <dbReference type="ChEBI" id="CHEBI:83834"/>
        <dbReference type="EC" id="5.2.1.8"/>
    </reaction>
</comment>
<evidence type="ECO:0000256" key="2">
    <source>
        <dbReference type="ARBA" id="ARBA00013194"/>
    </source>
</evidence>
<evidence type="ECO:0000256" key="1">
    <source>
        <dbReference type="ARBA" id="ARBA00000971"/>
    </source>
</evidence>
<keyword evidence="8" id="KW-1185">Reference proteome</keyword>
<reference evidence="7 8" key="1">
    <citation type="submission" date="2016-02" db="EMBL/GenBank/DDBJ databases">
        <title>Discovery of a natural microsporidian pathogen with a broad tissue tropism in Caenorhabditis elegans.</title>
        <authorList>
            <person name="Luallen R.J."/>
            <person name="Reinke A.W."/>
            <person name="Tong L."/>
            <person name="Botts M.R."/>
            <person name="Felix M.-A."/>
            <person name="Troemel E.R."/>
        </authorList>
    </citation>
    <scope>NUCLEOTIDE SEQUENCE [LARGE SCALE GENOMIC DNA]</scope>
    <source>
        <strain evidence="7 8">JUm2807</strain>
    </source>
</reference>
<dbReference type="STRING" id="1805483.A0A177EB94"/>
<sequence length="380" mass="41824">MTVDRKMLITGFVLGTEIKEEKPTSVVISYANGESAVLTTLTPGILENITVNLFVSAGECFKLTSTTENTIFANCTEGDLEDEFEMFDGPMSLNLVRIKSEEKVLLTGNIIYSVVSLVPETTKERVSLCALINGNEVTIANLIPGKIESVEISLETFDSSEIELFLVGKGEVDLVGHLEVDEEEVPICDQCEEEIDHCECSYQEHSENCSESAENSESGSGSGSGIDDNECLTEEHVRELVNYKENEKAETDSKIATRKTLTKEEEKKEKHLKDRKDVKIVEIFKNKNTKVASKSDSIRIRYHLAINGKTVDKSKHSGTTFVLGRGQMIKGLEIGIEGMTVGSKRKIIVPPRLGYGNARVGSIPPSSTLVFTVELCSIEK</sequence>